<evidence type="ECO:0000313" key="4">
    <source>
        <dbReference type="Proteomes" id="UP000019116"/>
    </source>
</evidence>
<evidence type="ECO:0000259" key="2">
    <source>
        <dbReference type="SMART" id="SM00256"/>
    </source>
</evidence>
<gene>
    <name evidence="3" type="primary">LOC123041863</name>
</gene>
<dbReference type="InterPro" id="IPR055290">
    <property type="entry name" value="At3g26010-like"/>
</dbReference>
<reference evidence="3" key="1">
    <citation type="submission" date="2018-08" db="EMBL/GenBank/DDBJ databases">
        <authorList>
            <person name="Rossello M."/>
        </authorList>
    </citation>
    <scope>NUCLEOTIDE SEQUENCE [LARGE SCALE GENOMIC DNA]</scope>
    <source>
        <strain evidence="3">cv. Chinese Spring</strain>
    </source>
</reference>
<dbReference type="InterPro" id="IPR001810">
    <property type="entry name" value="F-box_dom"/>
</dbReference>
<reference evidence="3" key="2">
    <citation type="submission" date="2018-10" db="UniProtKB">
        <authorList>
            <consortium name="EnsemblPlants"/>
        </authorList>
    </citation>
    <scope>IDENTIFICATION</scope>
</reference>
<evidence type="ECO:0000313" key="3">
    <source>
        <dbReference type="EnsemblPlants" id="TraesCS2B02G441400.1"/>
    </source>
</evidence>
<dbReference type="OMA" id="YFDIDCE"/>
<feature type="region of interest" description="Disordered" evidence="1">
    <location>
        <begin position="24"/>
        <end position="55"/>
    </location>
</feature>
<dbReference type="PANTHER" id="PTHR35546:SF39">
    <property type="entry name" value="GENOME ASSEMBLY, CHROMOSOME: II"/>
    <property type="match status" value="1"/>
</dbReference>
<dbReference type="EnsemblPlants" id="TraesCS2B02G441400.1">
    <property type="protein sequence ID" value="TraesCS2B02G441400.1"/>
    <property type="gene ID" value="TraesCS2B02G441400"/>
</dbReference>
<dbReference type="PANTHER" id="PTHR35546">
    <property type="entry name" value="F-BOX PROTEIN INTERACTION DOMAIN PROTEIN-RELATED"/>
    <property type="match status" value="1"/>
</dbReference>
<evidence type="ECO:0000256" key="1">
    <source>
        <dbReference type="SAM" id="MobiDB-lite"/>
    </source>
</evidence>
<dbReference type="Pfam" id="PF00646">
    <property type="entry name" value="F-box"/>
    <property type="match status" value="1"/>
</dbReference>
<proteinExistence type="predicted"/>
<dbReference type="Gramene" id="TraesCS2B03G1121600.1">
    <property type="protein sequence ID" value="TraesCS2B03G1121600.1.CDS"/>
    <property type="gene ID" value="TraesCS2B03G1121600"/>
</dbReference>
<sequence>MLRLAGYRSSIAAEKRRRRRVLMDNGGLRRRLKPSGAMEGKGSAKKARTTTSPEEEAVPAAAAAAASLLTDDLILEILSRLPARSVHRFKCVSPAWRDLIADPAHRKKLPHPLAGFLYNTYHRPDPRFYNFHFAKVSGAAAPPVDMSLSFLPPDEYWYVDQLDTCNGLLLCRAHMLPSSPSGDENTPVESHYIVCNPATGRWVDLPPHPEVPPGSRIFARLAFDPAVSSHFHVLQFKDSQQKEYVTGVNIYSSQTGAWICRESRLVEKISLFTGLAKCLLSRYAGLAWVTVSHEHGG</sequence>
<dbReference type="Pfam" id="PF24750">
    <property type="entry name" value="b-prop_At3g26010-like"/>
    <property type="match status" value="1"/>
</dbReference>
<dbReference type="SUPFAM" id="SSF81383">
    <property type="entry name" value="F-box domain"/>
    <property type="match status" value="1"/>
</dbReference>
<dbReference type="Gene3D" id="1.20.1280.50">
    <property type="match status" value="1"/>
</dbReference>
<dbReference type="OrthoDB" id="686208at2759"/>
<accession>A0A3B6CBL6</accession>
<dbReference type="SMART" id="SM00256">
    <property type="entry name" value="FBOX"/>
    <property type="match status" value="1"/>
</dbReference>
<organism evidence="3">
    <name type="scientific">Triticum aestivum</name>
    <name type="common">Wheat</name>
    <dbReference type="NCBI Taxonomy" id="4565"/>
    <lineage>
        <taxon>Eukaryota</taxon>
        <taxon>Viridiplantae</taxon>
        <taxon>Streptophyta</taxon>
        <taxon>Embryophyta</taxon>
        <taxon>Tracheophyta</taxon>
        <taxon>Spermatophyta</taxon>
        <taxon>Magnoliopsida</taxon>
        <taxon>Liliopsida</taxon>
        <taxon>Poales</taxon>
        <taxon>Poaceae</taxon>
        <taxon>BOP clade</taxon>
        <taxon>Pooideae</taxon>
        <taxon>Triticodae</taxon>
        <taxon>Triticeae</taxon>
        <taxon>Triticinae</taxon>
        <taxon>Triticum</taxon>
    </lineage>
</organism>
<dbReference type="STRING" id="4565.A0A3B6CBL6"/>
<name>A0A3B6CBL6_WHEAT</name>
<dbReference type="AlphaFoldDB" id="A0A3B6CBL6"/>
<dbReference type="Proteomes" id="UP000019116">
    <property type="component" value="Chromosome 2B"/>
</dbReference>
<dbReference type="GeneID" id="123041863"/>
<dbReference type="InterPro" id="IPR056592">
    <property type="entry name" value="Beta-prop_At3g26010-like"/>
</dbReference>
<dbReference type="CDD" id="cd22157">
    <property type="entry name" value="F-box_AtFBW1-like"/>
    <property type="match status" value="1"/>
</dbReference>
<dbReference type="Gramene" id="TraesCS2B02G441400.1">
    <property type="protein sequence ID" value="TraesCS2B02G441400.1"/>
    <property type="gene ID" value="TraesCS2B02G441400"/>
</dbReference>
<keyword evidence="4" id="KW-1185">Reference proteome</keyword>
<protein>
    <recommendedName>
        <fullName evidence="2">F-box domain-containing protein</fullName>
    </recommendedName>
</protein>
<feature type="domain" description="F-box" evidence="2">
    <location>
        <begin position="69"/>
        <end position="109"/>
    </location>
</feature>
<dbReference type="RefSeq" id="XP_044320349.1">
    <property type="nucleotide sequence ID" value="XM_044464414.1"/>
</dbReference>
<dbReference type="InterPro" id="IPR036047">
    <property type="entry name" value="F-box-like_dom_sf"/>
</dbReference>